<accession>A0AAU9EDT0</accession>
<keyword evidence="1" id="KW-0812">Transmembrane</keyword>
<dbReference type="AlphaFoldDB" id="A0AAU9EDT0"/>
<protein>
    <submittedName>
        <fullName evidence="2">Uncharacterized protein</fullName>
    </submittedName>
</protein>
<gene>
    <name evidence="2" type="ORF">HLPR_11480</name>
</gene>
<dbReference type="KEGG" id="hprf:HLPR_11480"/>
<evidence type="ECO:0000256" key="1">
    <source>
        <dbReference type="SAM" id="Phobius"/>
    </source>
</evidence>
<dbReference type="Proteomes" id="UP001321786">
    <property type="component" value="Chromosome"/>
</dbReference>
<proteinExistence type="predicted"/>
<keyword evidence="1" id="KW-0472">Membrane</keyword>
<organism evidence="2 3">
    <name type="scientific">Helicovermis profundi</name>
    <dbReference type="NCBI Taxonomy" id="3065157"/>
    <lineage>
        <taxon>Bacteria</taxon>
        <taxon>Bacillati</taxon>
        <taxon>Bacillota</taxon>
        <taxon>Clostridia</taxon>
        <taxon>Helicovermis</taxon>
    </lineage>
</organism>
<name>A0AAU9EDT0_9FIRM</name>
<evidence type="ECO:0000313" key="2">
    <source>
        <dbReference type="EMBL" id="BEP28817.1"/>
    </source>
</evidence>
<reference evidence="2 3" key="1">
    <citation type="submission" date="2023-08" db="EMBL/GenBank/DDBJ databases">
        <title>Helicovermis profunda gen. nov., sp. nov., a novel mesophilic, fermentative bacterium within the Bacillota from a deep-sea hydrothermal vent chimney.</title>
        <authorList>
            <person name="Miyazaki U."/>
            <person name="Mizutani D."/>
            <person name="Hashimoto Y."/>
            <person name="Tame A."/>
            <person name="Sawayama S."/>
            <person name="Miyazaki J."/>
            <person name="Takai K."/>
            <person name="Nakagawa S."/>
        </authorList>
    </citation>
    <scope>NUCLEOTIDE SEQUENCE [LARGE SCALE GENOMIC DNA]</scope>
    <source>
        <strain evidence="2 3">S502</strain>
    </source>
</reference>
<feature type="transmembrane region" description="Helical" evidence="1">
    <location>
        <begin position="388"/>
        <end position="409"/>
    </location>
</feature>
<dbReference type="RefSeq" id="WP_338537122.1">
    <property type="nucleotide sequence ID" value="NZ_AP028654.1"/>
</dbReference>
<feature type="transmembrane region" description="Helical" evidence="1">
    <location>
        <begin position="350"/>
        <end position="368"/>
    </location>
</feature>
<keyword evidence="1" id="KW-1133">Transmembrane helix</keyword>
<keyword evidence="3" id="KW-1185">Reference proteome</keyword>
<dbReference type="EMBL" id="AP028654">
    <property type="protein sequence ID" value="BEP28817.1"/>
    <property type="molecule type" value="Genomic_DNA"/>
</dbReference>
<sequence>MAKKTIHTILQLKDKFSQPISNSTKNTKKFKREVKKTKNSIKRFKNGAVSDFKSVAKGAIGLAGAYLGFKALKDGMTDCVEKAKEQIEVETKLAAVFKATGKASKKQIKQLINQADTLEGVGVVGADVSIAFQQQLATYNLTADSVSSLSAGAGDLIAQMKGLNSAQGDGVNVGNMFGKVLNGQLGALSRAGITFSEAQGKMLKYGTEQEKVATLVKVLEQNVGGVNKELANTDDGKILAMKNNWDGYKETLGRIILPMQAKFAQWFNVQIPYIEAHMVNLVNSIKSNIRKLVPILQNVFKWIKNAFKSKQMELFKIFIKIVLKEMKKLLKKIIEIVKFIYKNWSKFEPLVYGIVGAIAAYNAVMLVTKARTLALKGAQLALNFAMNANPWGLIYVAIAAIIAIGVVLYKNWDKIKLKTYELWKSFKIFIDKVRKRFPLLGVVIEIVVKKMKSVFDGLKIILRGITEFISGVFAGDWKRAWEGLKTIFSGVFNIFKVIIKTLNDGVIRLMNLMIRKINGVKFKIFELWESFKIFIEKIKKRFPLLGIIIETNIEKWKGIFDGARIIFSGITEFISGVFTGDWKRAWEGVKTIFSGVFNTLESIAKAPINGVIGLMNIMIEKVNGVKFKLPEWLGDKLGGKSIGFTVPKIPKLATGSSYTTKGKYEINDGAYGGEIVDLPNGSKVIPADKTDKMLSNQSINVYVNIEGNVIGNDEYADEMGNRIVKKVKLALVNM</sequence>
<evidence type="ECO:0000313" key="3">
    <source>
        <dbReference type="Proteomes" id="UP001321786"/>
    </source>
</evidence>